<dbReference type="EMBL" id="BIFR01000002">
    <property type="protein sequence ID" value="GCE15904.1"/>
    <property type="molecule type" value="Genomic_DNA"/>
</dbReference>
<organism evidence="1 2">
    <name type="scientific">Tengunoibacter tsumagoiensis</name>
    <dbReference type="NCBI Taxonomy" id="2014871"/>
    <lineage>
        <taxon>Bacteria</taxon>
        <taxon>Bacillati</taxon>
        <taxon>Chloroflexota</taxon>
        <taxon>Ktedonobacteria</taxon>
        <taxon>Ktedonobacterales</taxon>
        <taxon>Dictyobacteraceae</taxon>
        <taxon>Tengunoibacter</taxon>
    </lineage>
</organism>
<keyword evidence="2" id="KW-1185">Reference proteome</keyword>
<accession>A0A402A9P9</accession>
<proteinExistence type="predicted"/>
<reference evidence="2" key="1">
    <citation type="submission" date="2018-12" db="EMBL/GenBank/DDBJ databases">
        <title>Tengunoibacter tsumagoiensis gen. nov., sp. nov., Dictyobacter kobayashii sp. nov., D. alpinus sp. nov., and D. joshuensis sp. nov. and description of Dictyobacteraceae fam. nov. within the order Ktedonobacterales isolated from Tengu-no-mugimeshi.</title>
        <authorList>
            <person name="Wang C.M."/>
            <person name="Zheng Y."/>
            <person name="Sakai Y."/>
            <person name="Toyoda A."/>
            <person name="Minakuchi Y."/>
            <person name="Abe K."/>
            <person name="Yokota A."/>
            <person name="Yabe S."/>
        </authorList>
    </citation>
    <scope>NUCLEOTIDE SEQUENCE [LARGE SCALE GENOMIC DNA]</scope>
    <source>
        <strain evidence="2">Uno3</strain>
    </source>
</reference>
<protein>
    <submittedName>
        <fullName evidence="1">Uncharacterized protein</fullName>
    </submittedName>
</protein>
<evidence type="ECO:0000313" key="2">
    <source>
        <dbReference type="Proteomes" id="UP000287352"/>
    </source>
</evidence>
<sequence>MHACNGMLLATLASVIHKAETCYLIAPGRLYQTPVREERVKNMNNAEYLKQKNLLPETTTYQELLAVLTSYGENHWWVSDDPRVRAYYQTLDQSSPFILPYRQYMADLTLLLGREVQVYEIRMSNKEALKQEVEQAWEKSELNTMASAQ</sequence>
<dbReference type="AlphaFoldDB" id="A0A402A9P9"/>
<name>A0A402A9P9_9CHLR</name>
<evidence type="ECO:0000313" key="1">
    <source>
        <dbReference type="EMBL" id="GCE15904.1"/>
    </source>
</evidence>
<gene>
    <name evidence="1" type="ORF">KTT_57630</name>
</gene>
<comment type="caution">
    <text evidence="1">The sequence shown here is derived from an EMBL/GenBank/DDBJ whole genome shotgun (WGS) entry which is preliminary data.</text>
</comment>
<dbReference type="Proteomes" id="UP000287352">
    <property type="component" value="Unassembled WGS sequence"/>
</dbReference>